<dbReference type="HOGENOM" id="CLU_032504_2_0_1"/>
<protein>
    <recommendedName>
        <fullName evidence="3">MYND-type domain-containing protein</fullName>
    </recommendedName>
</protein>
<dbReference type="Proteomes" id="UP000027456">
    <property type="component" value="Unassembled WGS sequence"/>
</dbReference>
<organism evidence="1 2">
    <name type="scientific">Rhizoctonia solani 123E</name>
    <dbReference type="NCBI Taxonomy" id="1423351"/>
    <lineage>
        <taxon>Eukaryota</taxon>
        <taxon>Fungi</taxon>
        <taxon>Dikarya</taxon>
        <taxon>Basidiomycota</taxon>
        <taxon>Agaricomycotina</taxon>
        <taxon>Agaricomycetes</taxon>
        <taxon>Cantharellales</taxon>
        <taxon>Ceratobasidiaceae</taxon>
        <taxon>Rhizoctonia</taxon>
    </lineage>
</organism>
<evidence type="ECO:0000313" key="1">
    <source>
        <dbReference type="EMBL" id="KEP47748.1"/>
    </source>
</evidence>
<comment type="caution">
    <text evidence="1">The sequence shown here is derived from an EMBL/GenBank/DDBJ whole genome shotgun (WGS) entry which is preliminary data.</text>
</comment>
<dbReference type="OrthoDB" id="3157917at2759"/>
<dbReference type="AlphaFoldDB" id="A0A074RSZ1"/>
<reference evidence="1 2" key="1">
    <citation type="submission" date="2013-12" db="EMBL/GenBank/DDBJ databases">
        <authorList>
            <person name="Cubeta M."/>
            <person name="Pakala S."/>
            <person name="Fedorova N."/>
            <person name="Thomas E."/>
            <person name="Dean R."/>
            <person name="Jabaji S."/>
            <person name="Neate S."/>
            <person name="Toda T."/>
            <person name="Tavantzis S."/>
            <person name="Vilgalys R."/>
            <person name="Bharathan N."/>
            <person name="Pakala S."/>
            <person name="Losada L.S."/>
            <person name="Zafar N."/>
            <person name="Nierman W."/>
        </authorList>
    </citation>
    <scope>NUCLEOTIDE SEQUENCE [LARGE SCALE GENOMIC DNA]</scope>
    <source>
        <strain evidence="1 2">123E</strain>
    </source>
</reference>
<accession>A0A074RSZ1</accession>
<gene>
    <name evidence="1" type="ORF">V565_145320</name>
</gene>
<name>A0A074RSZ1_9AGAM</name>
<keyword evidence="2" id="KW-1185">Reference proteome</keyword>
<evidence type="ECO:0000313" key="2">
    <source>
        <dbReference type="Proteomes" id="UP000027456"/>
    </source>
</evidence>
<dbReference type="EMBL" id="AZST01000662">
    <property type="protein sequence ID" value="KEP47748.1"/>
    <property type="molecule type" value="Genomic_DNA"/>
</dbReference>
<sequence length="557" mass="63801">MALLAQSEWGRSLDQYVGSYSREEMEKWPSELDKQQLHRTQEAIERIRQVDLGSATAINHVDLSDLEIVIRSSRSAAIYPYFATSDLVRGCIHLMSNLPLSLEERQSPFSYEYGYLCFRILIIAIGACLVDRSRGGGHFQEAMGKINTNPETEPLLYLSRRVMSVVLDLVDHSGGFQDSYNCILGWSRCSECNDEEELVARTDASTLLAMLWADSRQFSKAMFWTYSPGISGVVYLLWRYACYERHLKDQPSPDRYMIPFVDIYWRCTLSTTPDQTLALSFLRKANVHPAEIWDDMPIKPELGDTKLIVQAALHQLNLASTSFRAPDYPLQPEDVPNMLDFVRRHWLPECIDLLPSLFGAIINRMWVAFLRVLTPFSVPSNNCCDDGGYLEDLNKSGTHDAIKTEVLIQILKNGLVDFIGRIMLYLNPTTIAPEAEHDEASSNMRLLWECEHIFKAIRLLPPHGVLKDYFDTCGMSWWKLYWHLDSLSEPPNLGLDFTPFYKVCKNVWLGMRPGVGQIYSPTCKYARCPSPTIQRGLEYYCGHCIKRTYCSIQCQQK</sequence>
<evidence type="ECO:0008006" key="3">
    <source>
        <dbReference type="Google" id="ProtNLM"/>
    </source>
</evidence>
<proteinExistence type="predicted"/>